<dbReference type="Gene3D" id="1.10.10.10">
    <property type="entry name" value="Winged helix-like DNA-binding domain superfamily/Winged helix DNA-binding domain"/>
    <property type="match status" value="1"/>
</dbReference>
<dbReference type="RefSeq" id="WP_203324312.1">
    <property type="nucleotide sequence ID" value="NZ_CP069213.1"/>
</dbReference>
<gene>
    <name evidence="1" type="ORF">JQC75_11985</name>
</gene>
<dbReference type="EMBL" id="CP069213">
    <property type="protein sequence ID" value="QRH00598.1"/>
    <property type="molecule type" value="Genomic_DNA"/>
</dbReference>
<dbReference type="Proteomes" id="UP000596252">
    <property type="component" value="Chromosome"/>
</dbReference>
<protein>
    <recommendedName>
        <fullName evidence="3">Helix-turn-helix domain-containing protein</fullName>
    </recommendedName>
</protein>
<evidence type="ECO:0000313" key="2">
    <source>
        <dbReference type="Proteomes" id="UP000596252"/>
    </source>
</evidence>
<evidence type="ECO:0008006" key="3">
    <source>
        <dbReference type="Google" id="ProtNLM"/>
    </source>
</evidence>
<keyword evidence="2" id="KW-1185">Reference proteome</keyword>
<name>A0ABX7FZY5_9GAMM</name>
<organism evidence="1 2">
    <name type="scientific">Shewanella litorisediminis</name>
    <dbReference type="NCBI Taxonomy" id="1173586"/>
    <lineage>
        <taxon>Bacteria</taxon>
        <taxon>Pseudomonadati</taxon>
        <taxon>Pseudomonadota</taxon>
        <taxon>Gammaproteobacteria</taxon>
        <taxon>Alteromonadales</taxon>
        <taxon>Shewanellaceae</taxon>
        <taxon>Shewanella</taxon>
    </lineage>
</organism>
<evidence type="ECO:0000313" key="1">
    <source>
        <dbReference type="EMBL" id="QRH00598.1"/>
    </source>
</evidence>
<reference evidence="1 2" key="1">
    <citation type="journal article" date="2012" name="Antonie Van Leeuwenhoek">
        <title>Shewanella litorisediminis sp. nov., a gammaproteobacterium isolated from a tidal flat sediment.</title>
        <authorList>
            <person name="Lee M.H."/>
            <person name="Yoon J.H."/>
        </authorList>
    </citation>
    <scope>NUCLEOTIDE SEQUENCE [LARGE SCALE GENOMIC DNA]</scope>
    <source>
        <strain evidence="1 2">SMK1-12</strain>
    </source>
</reference>
<accession>A0ABX7FZY5</accession>
<dbReference type="InterPro" id="IPR036388">
    <property type="entry name" value="WH-like_DNA-bd_sf"/>
</dbReference>
<proteinExistence type="predicted"/>
<sequence length="284" mass="31914">MAESKSEKGTWIPESIQIAVIQSGLDLNHAWIVSKAISFHHAKRDFHASNTHLADRLGKSVRQIQRYIKDLECGGWLYVNTAKSIHGTSRKLTPTENALAILRGDIDVMPRGDAHVMEEMTPMSPNNKGDNTALNNKALTTTSFYENDADVFHKSYLRKLIGQDLDISPDDEVFDFYDAASQWAECVSNVDIPRKPNTSIIQSLLGNEAFMGFSNTYQVIEFLDGRYQERNVINRDKPVNLSWLVCAEMDDVAKDGILSSEGWAERWSNNAVRLLAEGQSKTSF</sequence>